<keyword evidence="2" id="KW-0238">DNA-binding</keyword>
<keyword evidence="3" id="KW-0804">Transcription</keyword>
<evidence type="ECO:0000256" key="1">
    <source>
        <dbReference type="ARBA" id="ARBA00023015"/>
    </source>
</evidence>
<dbReference type="EMBL" id="FQVU01000006">
    <property type="protein sequence ID" value="SHH43072.1"/>
    <property type="molecule type" value="Genomic_DNA"/>
</dbReference>
<dbReference type="PANTHER" id="PTHR44688:SF16">
    <property type="entry name" value="DNA-BINDING TRANSCRIPTIONAL ACTIVATOR DEVR_DOSR"/>
    <property type="match status" value="1"/>
</dbReference>
<dbReference type="CDD" id="cd06170">
    <property type="entry name" value="LuxR_C_like"/>
    <property type="match status" value="1"/>
</dbReference>
<dbReference type="InterPro" id="IPR000792">
    <property type="entry name" value="Tscrpt_reg_LuxR_C"/>
</dbReference>
<proteinExistence type="predicted"/>
<organism evidence="5 6">
    <name type="scientific">Jatrophihabitans endophyticus</name>
    <dbReference type="NCBI Taxonomy" id="1206085"/>
    <lineage>
        <taxon>Bacteria</taxon>
        <taxon>Bacillati</taxon>
        <taxon>Actinomycetota</taxon>
        <taxon>Actinomycetes</taxon>
        <taxon>Jatrophihabitantales</taxon>
        <taxon>Jatrophihabitantaceae</taxon>
        <taxon>Jatrophihabitans</taxon>
    </lineage>
</organism>
<feature type="domain" description="HTH luxR-type" evidence="4">
    <location>
        <begin position="291"/>
        <end position="356"/>
    </location>
</feature>
<dbReference type="InterPro" id="IPR016032">
    <property type="entry name" value="Sig_transdc_resp-reg_C-effctor"/>
</dbReference>
<reference evidence="5 6" key="1">
    <citation type="submission" date="2016-11" db="EMBL/GenBank/DDBJ databases">
        <authorList>
            <person name="Jaros S."/>
            <person name="Januszkiewicz K."/>
            <person name="Wedrychowicz H."/>
        </authorList>
    </citation>
    <scope>NUCLEOTIDE SEQUENCE [LARGE SCALE GENOMIC DNA]</scope>
    <source>
        <strain evidence="5 6">DSM 45627</strain>
    </source>
</reference>
<dbReference type="Pfam" id="PF00196">
    <property type="entry name" value="GerE"/>
    <property type="match status" value="1"/>
</dbReference>
<dbReference type="InterPro" id="IPR036388">
    <property type="entry name" value="WH-like_DNA-bd_sf"/>
</dbReference>
<dbReference type="AlphaFoldDB" id="A0A1M5SX78"/>
<gene>
    <name evidence="5" type="ORF">SAMN05443575_3849</name>
</gene>
<dbReference type="PROSITE" id="PS50043">
    <property type="entry name" value="HTH_LUXR_2"/>
    <property type="match status" value="1"/>
</dbReference>
<dbReference type="STRING" id="1206085.SAMN05443575_3849"/>
<name>A0A1M5SX78_9ACTN</name>
<protein>
    <submittedName>
        <fullName evidence="5">Regulatory protein, luxR family</fullName>
    </submittedName>
</protein>
<keyword evidence="6" id="KW-1185">Reference proteome</keyword>
<dbReference type="PANTHER" id="PTHR44688">
    <property type="entry name" value="DNA-BINDING TRANSCRIPTIONAL ACTIVATOR DEVR_DOSR"/>
    <property type="match status" value="1"/>
</dbReference>
<sequence length="356" mass="36645">MSEPINGSVLISTRFPPGGELAAAARRVAASESVVVVVETATRHILVASRRAVAFLCGNGGAVVDHDVFEFMIDRVPHEARALFLAGRITGYDTRSTRMRTGRGPVDVALSVRCFAGQPPRSWVQLSIRQLRPAAGPGSSPALAGRQGPTQPVYGTADGAYDVAQLSASAVSLFGVPVADIVGTTLLTLVAEPDRPVLMRAISDAALTGTVATATVGAIHHGAGAAGSAEAVPCRFTALPLQPAPGCAFVFVPVDSAVSDAQAALDLGGLVGGSGVDRLAGAPRGTNTRPPVAGYADLTPRELDVVDRLVAGDRVPAIARALFVSQSTVRTHVAAAARKLGARDQQELIDLFRGRS</sequence>
<dbReference type="OrthoDB" id="3740988at2"/>
<evidence type="ECO:0000259" key="4">
    <source>
        <dbReference type="PROSITE" id="PS50043"/>
    </source>
</evidence>
<keyword evidence="1" id="KW-0805">Transcription regulation</keyword>
<dbReference type="PROSITE" id="PS00622">
    <property type="entry name" value="HTH_LUXR_1"/>
    <property type="match status" value="1"/>
</dbReference>
<evidence type="ECO:0000256" key="3">
    <source>
        <dbReference type="ARBA" id="ARBA00023163"/>
    </source>
</evidence>
<accession>A0A1M5SX78</accession>
<dbReference type="PRINTS" id="PR00038">
    <property type="entry name" value="HTHLUXR"/>
</dbReference>
<evidence type="ECO:0000313" key="6">
    <source>
        <dbReference type="Proteomes" id="UP000186132"/>
    </source>
</evidence>
<evidence type="ECO:0000256" key="2">
    <source>
        <dbReference type="ARBA" id="ARBA00023125"/>
    </source>
</evidence>
<dbReference type="RefSeq" id="WP_073392050.1">
    <property type="nucleotide sequence ID" value="NZ_FQVU01000006.1"/>
</dbReference>
<dbReference type="SUPFAM" id="SSF46894">
    <property type="entry name" value="C-terminal effector domain of the bipartite response regulators"/>
    <property type="match status" value="1"/>
</dbReference>
<dbReference type="SMART" id="SM00421">
    <property type="entry name" value="HTH_LUXR"/>
    <property type="match status" value="1"/>
</dbReference>
<dbReference type="Proteomes" id="UP000186132">
    <property type="component" value="Unassembled WGS sequence"/>
</dbReference>
<dbReference type="GO" id="GO:0006355">
    <property type="term" value="P:regulation of DNA-templated transcription"/>
    <property type="evidence" value="ECO:0007669"/>
    <property type="project" value="InterPro"/>
</dbReference>
<dbReference type="Gene3D" id="1.10.10.10">
    <property type="entry name" value="Winged helix-like DNA-binding domain superfamily/Winged helix DNA-binding domain"/>
    <property type="match status" value="1"/>
</dbReference>
<dbReference type="GO" id="GO:0003677">
    <property type="term" value="F:DNA binding"/>
    <property type="evidence" value="ECO:0007669"/>
    <property type="project" value="UniProtKB-KW"/>
</dbReference>
<evidence type="ECO:0000313" key="5">
    <source>
        <dbReference type="EMBL" id="SHH43072.1"/>
    </source>
</evidence>